<dbReference type="GO" id="GO:0016020">
    <property type="term" value="C:membrane"/>
    <property type="evidence" value="ECO:0007669"/>
    <property type="project" value="UniProtKB-SubCell"/>
</dbReference>
<evidence type="ECO:0000259" key="7">
    <source>
        <dbReference type="Pfam" id="PF20684"/>
    </source>
</evidence>
<feature type="transmembrane region" description="Helical" evidence="6">
    <location>
        <begin position="17"/>
        <end position="38"/>
    </location>
</feature>
<dbReference type="InterPro" id="IPR052337">
    <property type="entry name" value="SAT4-like"/>
</dbReference>
<evidence type="ECO:0000256" key="2">
    <source>
        <dbReference type="ARBA" id="ARBA00022692"/>
    </source>
</evidence>
<protein>
    <recommendedName>
        <fullName evidence="7">Rhodopsin domain-containing protein</fullName>
    </recommendedName>
</protein>
<evidence type="ECO:0000256" key="4">
    <source>
        <dbReference type="ARBA" id="ARBA00023136"/>
    </source>
</evidence>
<proteinExistence type="inferred from homology"/>
<reference evidence="9" key="1">
    <citation type="journal article" date="2015" name="PLoS Genet.">
        <title>The dynamic genome and transcriptome of the human fungal pathogen Blastomyces and close relative Emmonsia.</title>
        <authorList>
            <person name="Munoz J.F."/>
            <person name="Gauthier G.M."/>
            <person name="Desjardins C.A."/>
            <person name="Gallo J.E."/>
            <person name="Holder J."/>
            <person name="Sullivan T.D."/>
            <person name="Marty A.J."/>
            <person name="Carmen J.C."/>
            <person name="Chen Z."/>
            <person name="Ding L."/>
            <person name="Gujja S."/>
            <person name="Magrini V."/>
            <person name="Misas E."/>
            <person name="Mitreva M."/>
            <person name="Priest M."/>
            <person name="Saif S."/>
            <person name="Whiston E.A."/>
            <person name="Young S."/>
            <person name="Zeng Q."/>
            <person name="Goldman W.E."/>
            <person name="Mardis E.R."/>
            <person name="Taylor J.W."/>
            <person name="McEwen J.G."/>
            <person name="Clay O.K."/>
            <person name="Klein B.S."/>
            <person name="Cuomo C.A."/>
        </authorList>
    </citation>
    <scope>NUCLEOTIDE SEQUENCE [LARGE SCALE GENOMIC DNA]</scope>
    <source>
        <strain evidence="9">UAMH 139</strain>
    </source>
</reference>
<dbReference type="InterPro" id="IPR049326">
    <property type="entry name" value="Rhodopsin_dom_fungi"/>
</dbReference>
<feature type="transmembrane region" description="Helical" evidence="6">
    <location>
        <begin position="50"/>
        <end position="73"/>
    </location>
</feature>
<dbReference type="AlphaFoldDB" id="A0A0H1BCL5"/>
<dbReference type="EMBL" id="LDEV01002432">
    <property type="protein sequence ID" value="KLJ09095.1"/>
    <property type="molecule type" value="Genomic_DNA"/>
</dbReference>
<evidence type="ECO:0000313" key="9">
    <source>
        <dbReference type="Proteomes" id="UP000053573"/>
    </source>
</evidence>
<keyword evidence="2 6" id="KW-0812">Transmembrane</keyword>
<evidence type="ECO:0000313" key="8">
    <source>
        <dbReference type="EMBL" id="KLJ09095.1"/>
    </source>
</evidence>
<feature type="domain" description="Rhodopsin" evidence="7">
    <location>
        <begin position="18"/>
        <end position="109"/>
    </location>
</feature>
<keyword evidence="9" id="KW-1185">Reference proteome</keyword>
<evidence type="ECO:0000256" key="5">
    <source>
        <dbReference type="ARBA" id="ARBA00038359"/>
    </source>
</evidence>
<dbReference type="PANTHER" id="PTHR33048">
    <property type="entry name" value="PTH11-LIKE INTEGRAL MEMBRANE PROTEIN (AFU_ORTHOLOGUE AFUA_5G11245)"/>
    <property type="match status" value="1"/>
</dbReference>
<gene>
    <name evidence="8" type="ORF">EMPG_15486</name>
</gene>
<evidence type="ECO:0000256" key="1">
    <source>
        <dbReference type="ARBA" id="ARBA00004141"/>
    </source>
</evidence>
<comment type="caution">
    <text evidence="8">The sequence shown here is derived from an EMBL/GenBank/DDBJ whole genome shotgun (WGS) entry which is preliminary data.</text>
</comment>
<dbReference type="PANTHER" id="PTHR33048:SF47">
    <property type="entry name" value="INTEGRAL MEMBRANE PROTEIN-RELATED"/>
    <property type="match status" value="1"/>
</dbReference>
<dbReference type="Pfam" id="PF20684">
    <property type="entry name" value="Fung_rhodopsin"/>
    <property type="match status" value="1"/>
</dbReference>
<dbReference type="STRING" id="2060906.A0A0H1BCL5"/>
<organism evidence="8 9">
    <name type="scientific">Blastomyces silverae</name>
    <dbReference type="NCBI Taxonomy" id="2060906"/>
    <lineage>
        <taxon>Eukaryota</taxon>
        <taxon>Fungi</taxon>
        <taxon>Dikarya</taxon>
        <taxon>Ascomycota</taxon>
        <taxon>Pezizomycotina</taxon>
        <taxon>Eurotiomycetes</taxon>
        <taxon>Eurotiomycetidae</taxon>
        <taxon>Onygenales</taxon>
        <taxon>Ajellomycetaceae</taxon>
        <taxon>Blastomyces</taxon>
    </lineage>
</organism>
<keyword evidence="3 6" id="KW-1133">Transmembrane helix</keyword>
<evidence type="ECO:0000256" key="3">
    <source>
        <dbReference type="ARBA" id="ARBA00022989"/>
    </source>
</evidence>
<accession>A0A0H1BCL5</accession>
<keyword evidence="4 6" id="KW-0472">Membrane</keyword>
<dbReference type="OrthoDB" id="4206252at2759"/>
<comment type="subcellular location">
    <subcellularLocation>
        <location evidence="1">Membrane</location>
        <topology evidence="1">Multi-pass membrane protein</topology>
    </subcellularLocation>
</comment>
<comment type="similarity">
    <text evidence="5">Belongs to the SAT4 family.</text>
</comment>
<dbReference type="Proteomes" id="UP000053573">
    <property type="component" value="Unassembled WGS sequence"/>
</dbReference>
<evidence type="ECO:0000256" key="6">
    <source>
        <dbReference type="SAM" id="Phobius"/>
    </source>
</evidence>
<sequence length="141" mass="16086">MVALYVRLASSVIHLRFLYVFGAITTIFICTPVSVMWSPTFPVGCIDILYFNYFNAAFHILTDILLAVLPIPILKTLHINRRRKIGLIFCFSIGMLTICVTIARQVTNAIALNNPLEFSCPRHALAYKSAFRRQQQRRPRA</sequence>
<feature type="transmembrane region" description="Helical" evidence="6">
    <location>
        <begin position="85"/>
        <end position="103"/>
    </location>
</feature>
<name>A0A0H1BCL5_9EURO</name>